<dbReference type="Pfam" id="PF06580">
    <property type="entry name" value="His_kinase"/>
    <property type="match status" value="1"/>
</dbReference>
<reference evidence="15 16" key="1">
    <citation type="submission" date="2023-07" db="EMBL/GenBank/DDBJ databases">
        <title>Sorghum-associated microbial communities from plants grown in Nebraska, USA.</title>
        <authorList>
            <person name="Schachtman D."/>
        </authorList>
    </citation>
    <scope>NUCLEOTIDE SEQUENCE [LARGE SCALE GENOMIC DNA]</scope>
    <source>
        <strain evidence="15 16">CC258</strain>
    </source>
</reference>
<keyword evidence="9" id="KW-0067">ATP-binding</keyword>
<dbReference type="PROSITE" id="PS50885">
    <property type="entry name" value="HAMP"/>
    <property type="match status" value="1"/>
</dbReference>
<evidence type="ECO:0000256" key="10">
    <source>
        <dbReference type="ARBA" id="ARBA00023012"/>
    </source>
</evidence>
<feature type="domain" description="HAMP" evidence="14">
    <location>
        <begin position="300"/>
        <end position="350"/>
    </location>
</feature>
<accession>A0ABU1NSZ9</accession>
<evidence type="ECO:0000256" key="12">
    <source>
        <dbReference type="SAM" id="Phobius"/>
    </source>
</evidence>
<dbReference type="Gene3D" id="6.10.340.10">
    <property type="match status" value="1"/>
</dbReference>
<dbReference type="InterPro" id="IPR005467">
    <property type="entry name" value="His_kinase_dom"/>
</dbReference>
<dbReference type="SUPFAM" id="SSF158472">
    <property type="entry name" value="HAMP domain-like"/>
    <property type="match status" value="1"/>
</dbReference>
<evidence type="ECO:0000259" key="14">
    <source>
        <dbReference type="PROSITE" id="PS50885"/>
    </source>
</evidence>
<keyword evidence="7" id="KW-0547">Nucleotide-binding</keyword>
<evidence type="ECO:0000256" key="11">
    <source>
        <dbReference type="ARBA" id="ARBA00023136"/>
    </source>
</evidence>
<dbReference type="InterPro" id="IPR036890">
    <property type="entry name" value="HATPase_C_sf"/>
</dbReference>
<evidence type="ECO:0000256" key="2">
    <source>
        <dbReference type="ARBA" id="ARBA00004651"/>
    </source>
</evidence>
<dbReference type="SUPFAM" id="SSF55874">
    <property type="entry name" value="ATPase domain of HSP90 chaperone/DNA topoisomerase II/histidine kinase"/>
    <property type="match status" value="1"/>
</dbReference>
<evidence type="ECO:0000256" key="8">
    <source>
        <dbReference type="ARBA" id="ARBA00022777"/>
    </source>
</evidence>
<comment type="caution">
    <text evidence="15">The sequence shown here is derived from an EMBL/GenBank/DDBJ whole genome shotgun (WGS) entry which is preliminary data.</text>
</comment>
<dbReference type="InterPro" id="IPR003594">
    <property type="entry name" value="HATPase_dom"/>
</dbReference>
<dbReference type="InterPro" id="IPR003660">
    <property type="entry name" value="HAMP_dom"/>
</dbReference>
<evidence type="ECO:0000256" key="9">
    <source>
        <dbReference type="ARBA" id="ARBA00022840"/>
    </source>
</evidence>
<gene>
    <name evidence="15" type="ORF">J2736_001359</name>
</gene>
<keyword evidence="5" id="KW-0597">Phosphoprotein</keyword>
<protein>
    <recommendedName>
        <fullName evidence="3">histidine kinase</fullName>
        <ecNumber evidence="3">2.7.13.3</ecNumber>
    </recommendedName>
</protein>
<dbReference type="InterPro" id="IPR010559">
    <property type="entry name" value="Sig_transdc_His_kin_internal"/>
</dbReference>
<evidence type="ECO:0000256" key="6">
    <source>
        <dbReference type="ARBA" id="ARBA00022679"/>
    </source>
</evidence>
<dbReference type="SMART" id="SM00387">
    <property type="entry name" value="HATPase_c"/>
    <property type="match status" value="1"/>
</dbReference>
<dbReference type="Pfam" id="PF02518">
    <property type="entry name" value="HATPase_c"/>
    <property type="match status" value="1"/>
</dbReference>
<dbReference type="GO" id="GO:0004673">
    <property type="term" value="F:protein histidine kinase activity"/>
    <property type="evidence" value="ECO:0007669"/>
    <property type="project" value="UniProtKB-EC"/>
</dbReference>
<evidence type="ECO:0000259" key="13">
    <source>
        <dbReference type="PROSITE" id="PS50109"/>
    </source>
</evidence>
<keyword evidence="16" id="KW-1185">Reference proteome</keyword>
<dbReference type="EC" id="2.7.13.3" evidence="3"/>
<dbReference type="PROSITE" id="PS50109">
    <property type="entry name" value="HIS_KIN"/>
    <property type="match status" value="1"/>
</dbReference>
<proteinExistence type="predicted"/>
<comment type="subcellular location">
    <subcellularLocation>
        <location evidence="2">Cell membrane</location>
        <topology evidence="2">Multi-pass membrane protein</topology>
    </subcellularLocation>
</comment>
<dbReference type="RefSeq" id="WP_310224618.1">
    <property type="nucleotide sequence ID" value="NZ_JAVDSB010000001.1"/>
</dbReference>
<feature type="domain" description="Histidine kinase" evidence="13">
    <location>
        <begin position="348"/>
        <end position="574"/>
    </location>
</feature>
<dbReference type="Proteomes" id="UP001267290">
    <property type="component" value="Unassembled WGS sequence"/>
</dbReference>
<dbReference type="EMBL" id="JAVDSB010000001">
    <property type="protein sequence ID" value="MDR6550176.1"/>
    <property type="molecule type" value="Genomic_DNA"/>
</dbReference>
<dbReference type="CDD" id="cd06225">
    <property type="entry name" value="HAMP"/>
    <property type="match status" value="1"/>
</dbReference>
<evidence type="ECO:0000313" key="15">
    <source>
        <dbReference type="EMBL" id="MDR6550176.1"/>
    </source>
</evidence>
<dbReference type="SMART" id="SM00304">
    <property type="entry name" value="HAMP"/>
    <property type="match status" value="1"/>
</dbReference>
<keyword evidence="12" id="KW-0812">Transmembrane</keyword>
<comment type="catalytic activity">
    <reaction evidence="1">
        <text>ATP + protein L-histidine = ADP + protein N-phospho-L-histidine.</text>
        <dbReference type="EC" id="2.7.13.3"/>
    </reaction>
</comment>
<keyword evidence="6 15" id="KW-0808">Transferase</keyword>
<dbReference type="Gene3D" id="3.30.565.10">
    <property type="entry name" value="Histidine kinase-like ATPase, C-terminal domain"/>
    <property type="match status" value="1"/>
</dbReference>
<keyword evidence="12" id="KW-1133">Transmembrane helix</keyword>
<keyword evidence="4" id="KW-1003">Cell membrane</keyword>
<dbReference type="PANTHER" id="PTHR34220:SF7">
    <property type="entry name" value="SENSOR HISTIDINE KINASE YPDA"/>
    <property type="match status" value="1"/>
</dbReference>
<dbReference type="Pfam" id="PF00672">
    <property type="entry name" value="HAMP"/>
    <property type="match status" value="1"/>
</dbReference>
<sequence>MKLRNQLHSIQFKLTLTFLLILLPLVSVSVFANNYSQSIMDEQIGDRTRGALLTTLEYVDQLTKNMDQQTLMIGLNPSIVDIWNDIDNPLSPDHLYGLHSVQQQLSAITNVNGAIKEAFIIHGESGNGVSTMTGGVRWPEVKQEFWFKQTVNSNGGLVVHIPTNTGIGQSKYLNSDIIYYSRLLDVQSSIKEPNVLVLAVDKASFRKIIQHLQTSDNMNIQLFYNNSFVLETNPASVRGTGNEDEMMSISEASNYWSIQLEQPRSELFRLTHRLQQFTYLIIVVSIIMAVWLAWLVHVEISKPLQKLLAAFKQFSGGNFTTHIVHHRKDKFGAVMNGFNRMADAQRMLIEEDYEKELRLAKSEFSLLQSQINPHFLYNTLDSIYSVAIKNKIQEISEMVINLARFFRVSLGKGRETFTLEETVQHLMYYIRVQQIRTDHFTIQITIEEEAKPVQILKLLLQPVVENAIIHGLERSSQGGELRINANLTGGFLQIEVADTGIGITREKMNHLRNELAMITSHSYRISPSSPTDIYFGLKNVKSRLKLYYGEEADLTVVSVENEGTQVTLRIPLRKGEEG</sequence>
<keyword evidence="10" id="KW-0902">Two-component regulatory system</keyword>
<evidence type="ECO:0000256" key="4">
    <source>
        <dbReference type="ARBA" id="ARBA00022475"/>
    </source>
</evidence>
<organism evidence="15 16">
    <name type="scientific">Paenibacillus qinlingensis</name>
    <dbReference type="NCBI Taxonomy" id="1837343"/>
    <lineage>
        <taxon>Bacteria</taxon>
        <taxon>Bacillati</taxon>
        <taxon>Bacillota</taxon>
        <taxon>Bacilli</taxon>
        <taxon>Bacillales</taxon>
        <taxon>Paenibacillaceae</taxon>
        <taxon>Paenibacillus</taxon>
    </lineage>
</organism>
<keyword evidence="11 12" id="KW-0472">Membrane</keyword>
<keyword evidence="8 15" id="KW-0418">Kinase</keyword>
<feature type="transmembrane region" description="Helical" evidence="12">
    <location>
        <begin position="277"/>
        <end position="296"/>
    </location>
</feature>
<evidence type="ECO:0000256" key="5">
    <source>
        <dbReference type="ARBA" id="ARBA00022553"/>
    </source>
</evidence>
<evidence type="ECO:0000256" key="3">
    <source>
        <dbReference type="ARBA" id="ARBA00012438"/>
    </source>
</evidence>
<evidence type="ECO:0000256" key="7">
    <source>
        <dbReference type="ARBA" id="ARBA00022741"/>
    </source>
</evidence>
<evidence type="ECO:0000256" key="1">
    <source>
        <dbReference type="ARBA" id="ARBA00000085"/>
    </source>
</evidence>
<dbReference type="PANTHER" id="PTHR34220">
    <property type="entry name" value="SENSOR HISTIDINE KINASE YPDA"/>
    <property type="match status" value="1"/>
</dbReference>
<name>A0ABU1NSZ9_9BACL</name>
<dbReference type="InterPro" id="IPR050640">
    <property type="entry name" value="Bact_2-comp_sensor_kinase"/>
</dbReference>
<evidence type="ECO:0000313" key="16">
    <source>
        <dbReference type="Proteomes" id="UP001267290"/>
    </source>
</evidence>